<evidence type="ECO:0000313" key="2">
    <source>
        <dbReference type="EMBL" id="OJF11210.1"/>
    </source>
</evidence>
<dbReference type="EMBL" id="MEIA01000437">
    <property type="protein sequence ID" value="OJF11210.1"/>
    <property type="molecule type" value="Genomic_DNA"/>
</dbReference>
<proteinExistence type="predicted"/>
<dbReference type="Proteomes" id="UP000182486">
    <property type="component" value="Unassembled WGS sequence"/>
</dbReference>
<evidence type="ECO:0008006" key="5">
    <source>
        <dbReference type="Google" id="ProtNLM"/>
    </source>
</evidence>
<dbReference type="EMBL" id="MEIA01000007">
    <property type="protein sequence ID" value="OJF15986.1"/>
    <property type="molecule type" value="Genomic_DNA"/>
</dbReference>
<protein>
    <recommendedName>
        <fullName evidence="5">Ig-like domain-containing protein</fullName>
    </recommendedName>
</protein>
<evidence type="ECO:0000313" key="3">
    <source>
        <dbReference type="EMBL" id="OJF15986.1"/>
    </source>
</evidence>
<reference evidence="3 4" key="1">
    <citation type="submission" date="2016-09" db="EMBL/GenBank/DDBJ databases">
        <title>Couchioplanes caeruleus draft genome sequence.</title>
        <authorList>
            <person name="Sheehan J."/>
            <person name="Caffrey P."/>
        </authorList>
    </citation>
    <scope>NUCLEOTIDE SEQUENCE [LARGE SCALE GENOMIC DNA]</scope>
    <source>
        <strain evidence="3 4">DSM 43634</strain>
    </source>
</reference>
<name>A0A1K0GFF0_9ACTN</name>
<keyword evidence="4" id="KW-1185">Reference proteome</keyword>
<comment type="caution">
    <text evidence="3">The sequence shown here is derived from an EMBL/GenBank/DDBJ whole genome shotgun (WGS) entry which is preliminary data.</text>
</comment>
<sequence length="332" mass="33921">MSNRGWAWVAAVVAGGATALAVPVAALADGGAAPVSATAEPTTLTLAAPPTVARLGSLTLSGSLGAGAGTLTVSRKDLSGTHALPDVIADASGAFTVLDKPAVGGTNTYTVSWAGNDVAAAASAQASVTVSRRATNVTISTNATTYGYNGVATVTAKLGTTHDSRALCVYATPRGGTKTKVKCGTGTVTATYRTTRRTTFSAVFTGDQWYLPATATKSVTARARMQQVLVGHHGTSGKYKLYRTSVNPGFAARVTPARPGGCLSIQLQVYASGKWRALQTVKCQTLNEDSAAGGYIGGPRRKGLMFRIRAGFAGDAMNAAATGSWMYIKFTA</sequence>
<keyword evidence="1" id="KW-0732">Signal</keyword>
<organism evidence="3 4">
    <name type="scientific">Couchioplanes caeruleus subsp. caeruleus</name>
    <dbReference type="NCBI Taxonomy" id="56427"/>
    <lineage>
        <taxon>Bacteria</taxon>
        <taxon>Bacillati</taxon>
        <taxon>Actinomycetota</taxon>
        <taxon>Actinomycetes</taxon>
        <taxon>Micromonosporales</taxon>
        <taxon>Micromonosporaceae</taxon>
        <taxon>Couchioplanes</taxon>
    </lineage>
</organism>
<accession>A0A1K0GFF0</accession>
<gene>
    <name evidence="3" type="ORF">BG844_01785</name>
    <name evidence="2" type="ORF">BG844_27795</name>
</gene>
<dbReference type="RefSeq" id="WP_143162533.1">
    <property type="nucleotide sequence ID" value="NZ_MEIA01000007.1"/>
</dbReference>
<evidence type="ECO:0000256" key="1">
    <source>
        <dbReference type="SAM" id="SignalP"/>
    </source>
</evidence>
<feature type="signal peptide" evidence="1">
    <location>
        <begin position="1"/>
        <end position="28"/>
    </location>
</feature>
<evidence type="ECO:0000313" key="4">
    <source>
        <dbReference type="Proteomes" id="UP000182486"/>
    </source>
</evidence>
<feature type="chain" id="PRO_5011896599" description="Ig-like domain-containing protein" evidence="1">
    <location>
        <begin position="29"/>
        <end position="332"/>
    </location>
</feature>
<dbReference type="AlphaFoldDB" id="A0A1K0GFF0"/>